<evidence type="ECO:0000256" key="5">
    <source>
        <dbReference type="ARBA" id="ARBA00022989"/>
    </source>
</evidence>
<reference evidence="10" key="1">
    <citation type="journal article" date="2021" name="PeerJ">
        <title>Extensive microbial diversity within the chicken gut microbiome revealed by metagenomics and culture.</title>
        <authorList>
            <person name="Gilroy R."/>
            <person name="Ravi A."/>
            <person name="Getino M."/>
            <person name="Pursley I."/>
            <person name="Horton D.L."/>
            <person name="Alikhan N.F."/>
            <person name="Baker D."/>
            <person name="Gharbi K."/>
            <person name="Hall N."/>
            <person name="Watson M."/>
            <person name="Adriaenssens E.M."/>
            <person name="Foster-Nyarko E."/>
            <person name="Jarju S."/>
            <person name="Secka A."/>
            <person name="Antonio M."/>
            <person name="Oren A."/>
            <person name="Chaudhuri R.R."/>
            <person name="La Ragione R."/>
            <person name="Hildebrand F."/>
            <person name="Pallen M.J."/>
        </authorList>
    </citation>
    <scope>NUCLEOTIDE SEQUENCE</scope>
    <source>
        <strain evidence="10">CHK179-28034</strain>
    </source>
</reference>
<feature type="transmembrane region" description="Helical" evidence="8">
    <location>
        <begin position="114"/>
        <end position="137"/>
    </location>
</feature>
<sequence length="146" mass="15863">MDWIQIVSGFFGSVGFALCFHLRGKQVLYTAIGGGLAWTVYLAAGLLISSYGVQFVIAGIALGFYMEIMAIYTKMPRTAYIAVGIIPLIPGAALYHTMYYFFQGETEKGRAAAVEALVTSVAIAAGLLLAMDMWKLLKQHGKKIKN</sequence>
<keyword evidence="4 8" id="KW-0812">Transmembrane</keyword>
<feature type="transmembrane region" description="Helical" evidence="8">
    <location>
        <begin position="54"/>
        <end position="72"/>
    </location>
</feature>
<dbReference type="PANTHER" id="PTHR34390:SF1">
    <property type="entry name" value="SUCCINATE TRANSPORTER SUBUNIT YJJB-RELATED"/>
    <property type="match status" value="1"/>
</dbReference>
<evidence type="ECO:0000313" key="11">
    <source>
        <dbReference type="Proteomes" id="UP000824049"/>
    </source>
</evidence>
<keyword evidence="2" id="KW-1003">Cell membrane</keyword>
<comment type="subcellular location">
    <subcellularLocation>
        <location evidence="1">Cell membrane</location>
        <topology evidence="1">Multi-pass membrane protein</topology>
    </subcellularLocation>
</comment>
<evidence type="ECO:0000259" key="9">
    <source>
        <dbReference type="Pfam" id="PF12821"/>
    </source>
</evidence>
<dbReference type="AlphaFoldDB" id="A0A9D2ELM4"/>
<feature type="transmembrane region" description="Helical" evidence="8">
    <location>
        <begin position="27"/>
        <end position="48"/>
    </location>
</feature>
<dbReference type="GO" id="GO:0005886">
    <property type="term" value="C:plasma membrane"/>
    <property type="evidence" value="ECO:0007669"/>
    <property type="project" value="UniProtKB-SubCell"/>
</dbReference>
<comment type="caution">
    <text evidence="10">The sequence shown here is derived from an EMBL/GenBank/DDBJ whole genome shotgun (WGS) entry which is preliminary data.</text>
</comment>
<dbReference type="InterPro" id="IPR050539">
    <property type="entry name" value="ThrE_Dicarb/AminoAcid_Exp"/>
</dbReference>
<feature type="transmembrane region" description="Helical" evidence="8">
    <location>
        <begin position="6"/>
        <end position="22"/>
    </location>
</feature>
<feature type="transmembrane region" description="Helical" evidence="8">
    <location>
        <begin position="79"/>
        <end position="102"/>
    </location>
</feature>
<accession>A0A9D2ELM4</accession>
<dbReference type="PANTHER" id="PTHR34390">
    <property type="entry name" value="UPF0442 PROTEIN YJJB-RELATED"/>
    <property type="match status" value="1"/>
</dbReference>
<feature type="domain" description="Threonine/Serine exporter ThrE" evidence="9">
    <location>
        <begin position="5"/>
        <end position="130"/>
    </location>
</feature>
<dbReference type="Pfam" id="PF12821">
    <property type="entry name" value="ThrE_2"/>
    <property type="match status" value="1"/>
</dbReference>
<comment type="similarity">
    <text evidence="7">Belongs to the ThrE exporter (TC 2.A.79) family.</text>
</comment>
<reference evidence="10" key="2">
    <citation type="submission" date="2021-04" db="EMBL/GenBank/DDBJ databases">
        <authorList>
            <person name="Gilroy R."/>
        </authorList>
    </citation>
    <scope>NUCLEOTIDE SEQUENCE</scope>
    <source>
        <strain evidence="10">CHK179-28034</strain>
    </source>
</reference>
<evidence type="ECO:0000256" key="4">
    <source>
        <dbReference type="ARBA" id="ARBA00022692"/>
    </source>
</evidence>
<gene>
    <name evidence="10" type="ORF">H9968_06990</name>
</gene>
<evidence type="ECO:0000256" key="7">
    <source>
        <dbReference type="ARBA" id="ARBA00034125"/>
    </source>
</evidence>
<evidence type="ECO:0000256" key="6">
    <source>
        <dbReference type="ARBA" id="ARBA00023136"/>
    </source>
</evidence>
<keyword evidence="3" id="KW-0997">Cell inner membrane</keyword>
<keyword evidence="5 8" id="KW-1133">Transmembrane helix</keyword>
<evidence type="ECO:0000256" key="2">
    <source>
        <dbReference type="ARBA" id="ARBA00022475"/>
    </source>
</evidence>
<organism evidence="10 11">
    <name type="scientific">Candidatus Anaerobutyricum stercoris</name>
    <dbReference type="NCBI Taxonomy" id="2838457"/>
    <lineage>
        <taxon>Bacteria</taxon>
        <taxon>Bacillati</taxon>
        <taxon>Bacillota</taxon>
        <taxon>Clostridia</taxon>
        <taxon>Lachnospirales</taxon>
        <taxon>Lachnospiraceae</taxon>
        <taxon>Anaerobutyricum</taxon>
    </lineage>
</organism>
<dbReference type="Proteomes" id="UP000824049">
    <property type="component" value="Unassembled WGS sequence"/>
</dbReference>
<dbReference type="GO" id="GO:0015744">
    <property type="term" value="P:succinate transport"/>
    <property type="evidence" value="ECO:0007669"/>
    <property type="project" value="TreeGrafter"/>
</dbReference>
<dbReference type="InterPro" id="IPR024528">
    <property type="entry name" value="ThrE_2"/>
</dbReference>
<keyword evidence="6 8" id="KW-0472">Membrane</keyword>
<proteinExistence type="inferred from homology"/>
<name>A0A9D2ELM4_9FIRM</name>
<dbReference type="EMBL" id="DXBR01000060">
    <property type="protein sequence ID" value="HIZ39655.1"/>
    <property type="molecule type" value="Genomic_DNA"/>
</dbReference>
<evidence type="ECO:0000256" key="1">
    <source>
        <dbReference type="ARBA" id="ARBA00004651"/>
    </source>
</evidence>
<evidence type="ECO:0000256" key="8">
    <source>
        <dbReference type="SAM" id="Phobius"/>
    </source>
</evidence>
<evidence type="ECO:0000313" key="10">
    <source>
        <dbReference type="EMBL" id="HIZ39655.1"/>
    </source>
</evidence>
<protein>
    <submittedName>
        <fullName evidence="10">Threonine/serine exporter family protein</fullName>
    </submittedName>
</protein>
<evidence type="ECO:0000256" key="3">
    <source>
        <dbReference type="ARBA" id="ARBA00022519"/>
    </source>
</evidence>